<dbReference type="PANTHER" id="PTHR32432:SF3">
    <property type="entry name" value="ETHANOLAMINE UTILIZATION PROTEIN EUTJ"/>
    <property type="match status" value="1"/>
</dbReference>
<dbReference type="InterPro" id="IPR050696">
    <property type="entry name" value="FtsA/MreB"/>
</dbReference>
<name>A0A931WNZ3_9BACT</name>
<dbReference type="PIRSF" id="PIRSF019169">
    <property type="entry name" value="PilM"/>
    <property type="match status" value="1"/>
</dbReference>
<dbReference type="AlphaFoldDB" id="A0A931WNZ3"/>
<evidence type="ECO:0000313" key="2">
    <source>
        <dbReference type="Proteomes" id="UP000724148"/>
    </source>
</evidence>
<reference evidence="1" key="1">
    <citation type="submission" date="2020-07" db="EMBL/GenBank/DDBJ databases">
        <title>Huge and variable diversity of episymbiotic CPR bacteria and DPANN archaea in groundwater ecosystems.</title>
        <authorList>
            <person name="He C.Y."/>
            <person name="Keren R."/>
            <person name="Whittaker M."/>
            <person name="Farag I.F."/>
            <person name="Doudna J."/>
            <person name="Cate J.H.D."/>
            <person name="Banfield J.F."/>
        </authorList>
    </citation>
    <scope>NUCLEOTIDE SEQUENCE</scope>
    <source>
        <strain evidence="1">NC_groundwater_193_Ag_S-0.1um_51_7</strain>
    </source>
</reference>
<dbReference type="EMBL" id="JACOZA010000035">
    <property type="protein sequence ID" value="MBI2096792.1"/>
    <property type="molecule type" value="Genomic_DNA"/>
</dbReference>
<dbReference type="Gene3D" id="3.30.1490.300">
    <property type="match status" value="1"/>
</dbReference>
<dbReference type="PANTHER" id="PTHR32432">
    <property type="entry name" value="CELL DIVISION PROTEIN FTSA-RELATED"/>
    <property type="match status" value="1"/>
</dbReference>
<sequence length="373" mass="40899">MAFEFIKKLTLPPLPGIFSFSGKRSFVGIDIGFSSVKVVQLRKENERAILETYGELRTSPYLKNVDGNGIGSGFLRFRDSDIIEMLTDILREGNVTTNQAVLAVPSVSSFVTSVELPTKDPDEIARAVPFEARRYIPIPISEIALNWQIIDGGETPEPAAKTKVLLVAVPKDVVNKFERIVKGLNLTLAGLEIETFSLVRSLVGHDKTITALINYGAQSTTVTIVDGGVVMLSHNIDRGSNELTSALARGLGIAPERAEAFKTEVGLSDRPEDREITSVMSPLVEILISEIERILASYNRKTERRIERIILTGGGSRVKGLIDHTAKRFGLETIQVNPFSRVTYPPFMQQILKDIGPSFAVAVGLALRNITPQ</sequence>
<evidence type="ECO:0000313" key="1">
    <source>
        <dbReference type="EMBL" id="MBI2096792.1"/>
    </source>
</evidence>
<dbReference type="NCBIfam" id="TIGR01175">
    <property type="entry name" value="pilM"/>
    <property type="match status" value="1"/>
</dbReference>
<gene>
    <name evidence="1" type="primary">pilM</name>
    <name evidence="1" type="ORF">HYT40_01390</name>
</gene>
<dbReference type="Pfam" id="PF11104">
    <property type="entry name" value="PilM_2"/>
    <property type="match status" value="1"/>
</dbReference>
<organism evidence="1 2">
    <name type="scientific">Candidatus Sungiibacteriota bacterium</name>
    <dbReference type="NCBI Taxonomy" id="2750080"/>
    <lineage>
        <taxon>Bacteria</taxon>
        <taxon>Candidatus Sungiibacteriota</taxon>
    </lineage>
</organism>
<comment type="caution">
    <text evidence="1">The sequence shown here is derived from an EMBL/GenBank/DDBJ whole genome shotgun (WGS) entry which is preliminary data.</text>
</comment>
<dbReference type="CDD" id="cd24049">
    <property type="entry name" value="ASKHA_NBD_PilM"/>
    <property type="match status" value="1"/>
</dbReference>
<dbReference type="SUPFAM" id="SSF53067">
    <property type="entry name" value="Actin-like ATPase domain"/>
    <property type="match status" value="2"/>
</dbReference>
<proteinExistence type="predicted"/>
<dbReference type="InterPro" id="IPR005883">
    <property type="entry name" value="PilM"/>
</dbReference>
<dbReference type="Gene3D" id="3.30.420.40">
    <property type="match status" value="2"/>
</dbReference>
<accession>A0A931WNZ3</accession>
<protein>
    <submittedName>
        <fullName evidence="1">Type IV pilus assembly protein PilM</fullName>
    </submittedName>
</protein>
<dbReference type="InterPro" id="IPR043129">
    <property type="entry name" value="ATPase_NBD"/>
</dbReference>
<dbReference type="Proteomes" id="UP000724148">
    <property type="component" value="Unassembled WGS sequence"/>
</dbReference>